<dbReference type="InterPro" id="IPR036005">
    <property type="entry name" value="Creatinase/aminopeptidase-like"/>
</dbReference>
<dbReference type="PROSITE" id="PS00491">
    <property type="entry name" value="PROLINE_PEPTIDASE"/>
    <property type="match status" value="1"/>
</dbReference>
<evidence type="ECO:0000256" key="2">
    <source>
        <dbReference type="ARBA" id="ARBA00022801"/>
    </source>
</evidence>
<dbReference type="AlphaFoldDB" id="A0A177IGX2"/>
<dbReference type="PANTHER" id="PTHR46112:SF8">
    <property type="entry name" value="CYTOPLASMIC PEPTIDASE PEPQ-RELATED"/>
    <property type="match status" value="1"/>
</dbReference>
<organism evidence="6 7">
    <name type="scientific">Corynebacterium stationis</name>
    <dbReference type="NCBI Taxonomy" id="1705"/>
    <lineage>
        <taxon>Bacteria</taxon>
        <taxon>Bacillati</taxon>
        <taxon>Actinomycetota</taxon>
        <taxon>Actinomycetes</taxon>
        <taxon>Mycobacteriales</taxon>
        <taxon>Corynebacteriaceae</taxon>
        <taxon>Corynebacterium</taxon>
    </lineage>
</organism>
<sequence>MGLADTRFSNRRRALAATLAAQRIDAILVTDLTHMRYLTGFSGSNGALLLRKDLSAVVTTDGRYTTQIAEEVPDIKATIQRRVGPNLLEGLEGPQRVGFEAAYVSVEEFKKLEEACPEDITLVPVAGVIEKQREKKDYYELQRLEEIALLANNALEDLLEAGELAIGRTERQVAADLEYRMRKAGAERVSFDTIVASGPNSAKPHHGAEDRVIANGDLVTIDFGAHLRGFNSDMTRTFVAGEVTDFAKEIYDVVLEAQLAGVAAARPGTALYDVDRACRSIIEDAGFGEYFVHSTGHGIGLHVHEGPSAAVTGKGYLEENMTLTIEPGIYVPGKGGVRIEDTLIITSGAPKIITPMSKELRII</sequence>
<keyword evidence="1 3" id="KW-0479">Metal-binding</keyword>
<dbReference type="InterPro" id="IPR000994">
    <property type="entry name" value="Pept_M24"/>
</dbReference>
<comment type="similarity">
    <text evidence="3">Belongs to the peptidase M24B family.</text>
</comment>
<dbReference type="Pfam" id="PF01321">
    <property type="entry name" value="Creatinase_N"/>
    <property type="match status" value="1"/>
</dbReference>
<dbReference type="InterPro" id="IPR001131">
    <property type="entry name" value="Peptidase_M24B_aminopep-P_CS"/>
</dbReference>
<evidence type="ECO:0000259" key="4">
    <source>
        <dbReference type="Pfam" id="PF00557"/>
    </source>
</evidence>
<evidence type="ECO:0000256" key="3">
    <source>
        <dbReference type="RuleBase" id="RU000590"/>
    </source>
</evidence>
<feature type="domain" description="Creatinase N-terminal" evidence="5">
    <location>
        <begin position="11"/>
        <end position="134"/>
    </location>
</feature>
<dbReference type="Pfam" id="PF00557">
    <property type="entry name" value="Peptidase_M24"/>
    <property type="match status" value="1"/>
</dbReference>
<dbReference type="InterPro" id="IPR029149">
    <property type="entry name" value="Creatin/AminoP/Spt16_N"/>
</dbReference>
<dbReference type="OrthoDB" id="9806388at2"/>
<keyword evidence="7" id="KW-1185">Reference proteome</keyword>
<dbReference type="GO" id="GO:0016787">
    <property type="term" value="F:hydrolase activity"/>
    <property type="evidence" value="ECO:0007669"/>
    <property type="project" value="UniProtKB-KW"/>
</dbReference>
<dbReference type="InterPro" id="IPR000587">
    <property type="entry name" value="Creatinase_N"/>
</dbReference>
<dbReference type="GO" id="GO:0046872">
    <property type="term" value="F:metal ion binding"/>
    <property type="evidence" value="ECO:0007669"/>
    <property type="project" value="UniProtKB-KW"/>
</dbReference>
<dbReference type="RefSeq" id="WP_066839907.1">
    <property type="nucleotide sequence ID" value="NZ_LSTQ01000022.1"/>
</dbReference>
<reference evidence="7" key="1">
    <citation type="submission" date="2016-02" db="EMBL/GenBank/DDBJ databases">
        <authorList>
            <person name="Kaur G."/>
            <person name="Nair G.R."/>
            <person name="Mayilraj S."/>
        </authorList>
    </citation>
    <scope>NUCLEOTIDE SEQUENCE [LARGE SCALE GENOMIC DNA]</scope>
    <source>
        <strain evidence="7">GA-15</strain>
    </source>
</reference>
<evidence type="ECO:0000256" key="1">
    <source>
        <dbReference type="ARBA" id="ARBA00022723"/>
    </source>
</evidence>
<feature type="domain" description="Peptidase M24" evidence="4">
    <location>
        <begin position="144"/>
        <end position="346"/>
    </location>
</feature>
<dbReference type="Proteomes" id="UP000076947">
    <property type="component" value="Unassembled WGS sequence"/>
</dbReference>
<dbReference type="InterPro" id="IPR050659">
    <property type="entry name" value="Peptidase_M24B"/>
</dbReference>
<dbReference type="EMBL" id="LSTQ01000022">
    <property type="protein sequence ID" value="OAH27315.1"/>
    <property type="molecule type" value="Genomic_DNA"/>
</dbReference>
<dbReference type="PANTHER" id="PTHR46112">
    <property type="entry name" value="AMINOPEPTIDASE"/>
    <property type="match status" value="1"/>
</dbReference>
<dbReference type="SUPFAM" id="SSF55920">
    <property type="entry name" value="Creatinase/aminopeptidase"/>
    <property type="match status" value="1"/>
</dbReference>
<evidence type="ECO:0000313" key="7">
    <source>
        <dbReference type="Proteomes" id="UP000076947"/>
    </source>
</evidence>
<protein>
    <submittedName>
        <fullName evidence="6">X-Pro dipeptidase</fullName>
    </submittedName>
</protein>
<dbReference type="STRING" id="1705.CA21670_05530"/>
<gene>
    <name evidence="6" type="ORF">AYJ05_05525</name>
</gene>
<evidence type="ECO:0000259" key="5">
    <source>
        <dbReference type="Pfam" id="PF01321"/>
    </source>
</evidence>
<proteinExistence type="inferred from homology"/>
<dbReference type="Gene3D" id="3.40.350.10">
    <property type="entry name" value="Creatinase/prolidase N-terminal domain"/>
    <property type="match status" value="1"/>
</dbReference>
<name>A0A177IGX2_9CORY</name>
<keyword evidence="2" id="KW-0378">Hydrolase</keyword>
<dbReference type="SUPFAM" id="SSF53092">
    <property type="entry name" value="Creatinase/prolidase N-terminal domain"/>
    <property type="match status" value="1"/>
</dbReference>
<evidence type="ECO:0000313" key="6">
    <source>
        <dbReference type="EMBL" id="OAH27315.1"/>
    </source>
</evidence>
<accession>A0A177IGX2</accession>
<dbReference type="Gene3D" id="3.90.230.10">
    <property type="entry name" value="Creatinase/methionine aminopeptidase superfamily"/>
    <property type="match status" value="1"/>
</dbReference>
<comment type="caution">
    <text evidence="6">The sequence shown here is derived from an EMBL/GenBank/DDBJ whole genome shotgun (WGS) entry which is preliminary data.</text>
</comment>
<dbReference type="CDD" id="cd01092">
    <property type="entry name" value="APP-like"/>
    <property type="match status" value="1"/>
</dbReference>